<dbReference type="Proteomes" id="UP001372834">
    <property type="component" value="Unassembled WGS sequence"/>
</dbReference>
<dbReference type="EMBL" id="JAWJWE010000002">
    <property type="protein sequence ID" value="KAK6642445.1"/>
    <property type="molecule type" value="Genomic_DNA"/>
</dbReference>
<protein>
    <submittedName>
        <fullName evidence="1">Uncharacterized protein</fullName>
    </submittedName>
</protein>
<sequence length="61" mass="6945">MICVNAKHLPSPRQSRPETRRCCLKVSESQEKLVFIIRDESEKRGARAGRKTCKMAEGKAE</sequence>
<accession>A0AAN8PP68</accession>
<evidence type="ECO:0000313" key="2">
    <source>
        <dbReference type="Proteomes" id="UP001372834"/>
    </source>
</evidence>
<dbReference type="AlphaFoldDB" id="A0AAN8PP68"/>
<gene>
    <name evidence="1" type="ORF">RUM43_003947</name>
</gene>
<comment type="caution">
    <text evidence="1">The sequence shown here is derived from an EMBL/GenBank/DDBJ whole genome shotgun (WGS) entry which is preliminary data.</text>
</comment>
<proteinExistence type="predicted"/>
<name>A0AAN8PP68_POLSC</name>
<organism evidence="1 2">
    <name type="scientific">Polyplax serrata</name>
    <name type="common">Common mouse louse</name>
    <dbReference type="NCBI Taxonomy" id="468196"/>
    <lineage>
        <taxon>Eukaryota</taxon>
        <taxon>Metazoa</taxon>
        <taxon>Ecdysozoa</taxon>
        <taxon>Arthropoda</taxon>
        <taxon>Hexapoda</taxon>
        <taxon>Insecta</taxon>
        <taxon>Pterygota</taxon>
        <taxon>Neoptera</taxon>
        <taxon>Paraneoptera</taxon>
        <taxon>Psocodea</taxon>
        <taxon>Troctomorpha</taxon>
        <taxon>Phthiraptera</taxon>
        <taxon>Anoplura</taxon>
        <taxon>Polyplacidae</taxon>
        <taxon>Polyplax</taxon>
    </lineage>
</organism>
<reference evidence="1 2" key="1">
    <citation type="submission" date="2023-10" db="EMBL/GenBank/DDBJ databases">
        <title>Genomes of two closely related lineages of the louse Polyplax serrata with different host specificities.</title>
        <authorList>
            <person name="Martinu J."/>
            <person name="Tarabai H."/>
            <person name="Stefka J."/>
            <person name="Hypsa V."/>
        </authorList>
    </citation>
    <scope>NUCLEOTIDE SEQUENCE [LARGE SCALE GENOMIC DNA]</scope>
    <source>
        <strain evidence="1">HR10_N</strain>
    </source>
</reference>
<evidence type="ECO:0000313" key="1">
    <source>
        <dbReference type="EMBL" id="KAK6642445.1"/>
    </source>
</evidence>